<gene>
    <name evidence="2" type="ORF">EZS27_013431</name>
</gene>
<dbReference type="InterPro" id="IPR017880">
    <property type="entry name" value="KilA_N"/>
</dbReference>
<dbReference type="Pfam" id="PF04383">
    <property type="entry name" value="KilA-N"/>
    <property type="match status" value="1"/>
</dbReference>
<evidence type="ECO:0000313" key="2">
    <source>
        <dbReference type="EMBL" id="KAA6338569.1"/>
    </source>
</evidence>
<name>A0A5J4RXT0_9ZZZZ</name>
<dbReference type="EMBL" id="SNRY01000605">
    <property type="protein sequence ID" value="KAA6338569.1"/>
    <property type="molecule type" value="Genomic_DNA"/>
</dbReference>
<dbReference type="AlphaFoldDB" id="A0A5J4RXT0"/>
<reference evidence="2" key="1">
    <citation type="submission" date="2019-03" db="EMBL/GenBank/DDBJ databases">
        <title>Single cell metagenomics reveals metabolic interactions within the superorganism composed of flagellate Streblomastix strix and complex community of Bacteroidetes bacteria on its surface.</title>
        <authorList>
            <person name="Treitli S.C."/>
            <person name="Kolisko M."/>
            <person name="Husnik F."/>
            <person name="Keeling P."/>
            <person name="Hampl V."/>
        </authorList>
    </citation>
    <scope>NUCLEOTIDE SEQUENCE</scope>
    <source>
        <strain evidence="2">STM</strain>
    </source>
</reference>
<dbReference type="InterPro" id="IPR018004">
    <property type="entry name" value="KilA/APSES_HTH"/>
</dbReference>
<evidence type="ECO:0000259" key="1">
    <source>
        <dbReference type="PROSITE" id="PS51301"/>
    </source>
</evidence>
<proteinExistence type="predicted"/>
<sequence>MAKNKMLIVQNINITISLVNQEDYMSLTDMVANQEDGSKLIEKWLSNKNTLELLTIWEQLNNPNFNSPEIGGILAEAGTNRFYMSVKRWVKITNSIGIVAKTGRYGGTFAHKDLAFNFGLYISPMFNLLLIKEYQRLKEIENNQYGLEWDVKRILSKANYYIHTDAIKNYMIPKLKYSQIKEGIVYANEADVLNIALFGYTAAQWREANPQKVLAGENIRDMASINELAILSNIENINSMLIKDGKSKQERLRILRDKVIEQKQILDKVDFLKSIKKESGTIYMDAQTQPQSSSFDKTKKEALDYELSKGKE</sequence>
<organism evidence="2">
    <name type="scientific">termite gut metagenome</name>
    <dbReference type="NCBI Taxonomy" id="433724"/>
    <lineage>
        <taxon>unclassified sequences</taxon>
        <taxon>metagenomes</taxon>
        <taxon>organismal metagenomes</taxon>
    </lineage>
</organism>
<feature type="domain" description="KilA-N" evidence="1">
    <location>
        <begin position="5"/>
        <end position="137"/>
    </location>
</feature>
<dbReference type="PROSITE" id="PS51301">
    <property type="entry name" value="KILA_N"/>
    <property type="match status" value="1"/>
</dbReference>
<comment type="caution">
    <text evidence="2">The sequence shown here is derived from an EMBL/GenBank/DDBJ whole genome shotgun (WGS) entry which is preliminary data.</text>
</comment>
<accession>A0A5J4RXT0</accession>
<dbReference type="SMART" id="SM01252">
    <property type="entry name" value="KilA-N"/>
    <property type="match status" value="1"/>
</dbReference>
<protein>
    <recommendedName>
        <fullName evidence="1">KilA-N domain-containing protein</fullName>
    </recommendedName>
</protein>